<protein>
    <submittedName>
        <fullName evidence="4">Leucine Rich Repeat domain-containing protein</fullName>
    </submittedName>
</protein>
<feature type="region of interest" description="Disordered" evidence="3">
    <location>
        <begin position="1"/>
        <end position="106"/>
    </location>
</feature>
<dbReference type="SUPFAM" id="SSF52058">
    <property type="entry name" value="L domain-like"/>
    <property type="match status" value="1"/>
</dbReference>
<dbReference type="InParanoid" id="E5R079"/>
<dbReference type="OMA" id="RYLPWEL"/>
<dbReference type="HOGENOM" id="CLU_027499_0_0_1"/>
<dbReference type="InterPro" id="IPR001611">
    <property type="entry name" value="Leu-rich_rpt"/>
</dbReference>
<evidence type="ECO:0000256" key="2">
    <source>
        <dbReference type="ARBA" id="ARBA00022737"/>
    </source>
</evidence>
<keyword evidence="5" id="KW-1185">Reference proteome</keyword>
<dbReference type="AlphaFoldDB" id="E5R079"/>
<keyword evidence="1" id="KW-0433">Leucine-rich repeat</keyword>
<feature type="region of interest" description="Disordered" evidence="3">
    <location>
        <begin position="172"/>
        <end position="214"/>
    </location>
</feature>
<dbReference type="PANTHER" id="PTHR48051:SF36">
    <property type="entry name" value="CASPASE FAMILY P20 DOMAIN-CONTAINING PROTEIN"/>
    <property type="match status" value="1"/>
</dbReference>
<organism evidence="5">
    <name type="scientific">Arthroderma gypseum (strain ATCC MYA-4604 / CBS 118893)</name>
    <name type="common">Microsporum gypseum</name>
    <dbReference type="NCBI Taxonomy" id="535722"/>
    <lineage>
        <taxon>Eukaryota</taxon>
        <taxon>Fungi</taxon>
        <taxon>Dikarya</taxon>
        <taxon>Ascomycota</taxon>
        <taxon>Pezizomycotina</taxon>
        <taxon>Eurotiomycetes</taxon>
        <taxon>Eurotiomycetidae</taxon>
        <taxon>Onygenales</taxon>
        <taxon>Arthrodermataceae</taxon>
        <taxon>Nannizzia</taxon>
    </lineage>
</organism>
<dbReference type="EMBL" id="DS989822">
    <property type="protein sequence ID" value="EFQ97490.1"/>
    <property type="molecule type" value="Genomic_DNA"/>
</dbReference>
<evidence type="ECO:0000313" key="4">
    <source>
        <dbReference type="EMBL" id="EFQ97490.1"/>
    </source>
</evidence>
<dbReference type="PANTHER" id="PTHR48051">
    <property type="match status" value="1"/>
</dbReference>
<gene>
    <name evidence="4" type="ORF">MGYG_00530</name>
</gene>
<feature type="compositionally biased region" description="Basic and acidic residues" evidence="3">
    <location>
        <begin position="83"/>
        <end position="93"/>
    </location>
</feature>
<accession>E5R079</accession>
<evidence type="ECO:0000313" key="5">
    <source>
        <dbReference type="Proteomes" id="UP000002669"/>
    </source>
</evidence>
<sequence>MALSYPRQTMDSDPPLPSPPRLNRKVRVTAQSSRTRAPFPYASSTSSKALDRFIGSSGTPSSDPPLFSSDDFQSSALENYDTTTREDAQDRLPEGPTGQKRRYRGTWWGQKLGNELQSKQNKRTKRAGFKSKRNVDSGVWLGSADTTDDGDESAAVFTCGSDDSVFCEEMGVSTGPPASTTRGSASRRFPVSETAGRPTEGSSKSPIAKRSRSTESIAHAKARQIINTCLDDGDDRVDLSYLDMGTIPSHILPPLAQLTKQPTVLEHGASTQIFSPLEPSLQLYLTRNLLTYVPKEVFDLVNTRFLSLRQNKLTEIPGAIRKLTLLQELNVGGNKLRYLPWELLGLMQEQGTLRNITLYPNRFLRLDQSEIVKWHINTEAGGIIAIDPNARETEKTAPTVPSIEGEVLEEWKPIHIATSAPEYFDTEGRSVDIQRLTPTNTPSLRDLALKACSRSPYFSRFLEDDETLASPGSSLSSSLPSVNNARYQDPIVRLLGFANEVRQTGEKICSMCGKSYVLDKVRWIEWWDCKPAETRGKEHGRRPGQSLYPLPFMRRGCSWACAPSLSASEKEV</sequence>
<name>E5R079_ARTGP</name>
<dbReference type="STRING" id="535722.E5R079"/>
<feature type="compositionally biased region" description="Low complexity" evidence="3">
    <location>
        <begin position="60"/>
        <end position="75"/>
    </location>
</feature>
<dbReference type="Gene3D" id="3.80.10.10">
    <property type="entry name" value="Ribonuclease Inhibitor"/>
    <property type="match status" value="1"/>
</dbReference>
<reference evidence="5" key="1">
    <citation type="journal article" date="2012" name="MBio">
        <title>Comparative genome analysis of Trichophyton rubrum and related dermatophytes reveals candidate genes involved in infection.</title>
        <authorList>
            <person name="Martinez D.A."/>
            <person name="Oliver B.G."/>
            <person name="Graeser Y."/>
            <person name="Goldberg J.M."/>
            <person name="Li W."/>
            <person name="Martinez-Rossi N.M."/>
            <person name="Monod M."/>
            <person name="Shelest E."/>
            <person name="Barton R.C."/>
            <person name="Birch E."/>
            <person name="Brakhage A.A."/>
            <person name="Chen Z."/>
            <person name="Gurr S.J."/>
            <person name="Heiman D."/>
            <person name="Heitman J."/>
            <person name="Kosti I."/>
            <person name="Rossi A."/>
            <person name="Saif S."/>
            <person name="Samalova M."/>
            <person name="Saunders C.W."/>
            <person name="Shea T."/>
            <person name="Summerbell R.C."/>
            <person name="Xu J."/>
            <person name="Young S."/>
            <person name="Zeng Q."/>
            <person name="Birren B.W."/>
            <person name="Cuomo C.A."/>
            <person name="White T.C."/>
        </authorList>
    </citation>
    <scope>NUCLEOTIDE SEQUENCE [LARGE SCALE GENOMIC DNA]</scope>
    <source>
        <strain evidence="5">ATCC MYA-4604 / CBS 118893</strain>
    </source>
</reference>
<dbReference type="Pfam" id="PF13855">
    <property type="entry name" value="LRR_8"/>
    <property type="match status" value="1"/>
</dbReference>
<dbReference type="GeneID" id="10031759"/>
<evidence type="ECO:0000256" key="3">
    <source>
        <dbReference type="SAM" id="MobiDB-lite"/>
    </source>
</evidence>
<dbReference type="GO" id="GO:0005737">
    <property type="term" value="C:cytoplasm"/>
    <property type="evidence" value="ECO:0007669"/>
    <property type="project" value="TreeGrafter"/>
</dbReference>
<dbReference type="eggNOG" id="ENOG502SCN3">
    <property type="taxonomic scope" value="Eukaryota"/>
</dbReference>
<keyword evidence="2" id="KW-0677">Repeat</keyword>
<evidence type="ECO:0000256" key="1">
    <source>
        <dbReference type="ARBA" id="ARBA00022614"/>
    </source>
</evidence>
<proteinExistence type="predicted"/>
<dbReference type="RefSeq" id="XP_003176442.1">
    <property type="nucleotide sequence ID" value="XM_003176394.1"/>
</dbReference>
<dbReference type="InterPro" id="IPR032675">
    <property type="entry name" value="LRR_dom_sf"/>
</dbReference>
<dbReference type="InterPro" id="IPR050216">
    <property type="entry name" value="LRR_domain-containing"/>
</dbReference>
<dbReference type="OrthoDB" id="1274115at2759"/>
<dbReference type="VEuPathDB" id="FungiDB:MGYG_00530"/>
<dbReference type="Proteomes" id="UP000002669">
    <property type="component" value="Unassembled WGS sequence"/>
</dbReference>